<evidence type="ECO:0000313" key="2">
    <source>
        <dbReference type="EnsemblMetazoa" id="CapteP170635"/>
    </source>
</evidence>
<dbReference type="OMA" id="KYHCTRR"/>
<dbReference type="EMBL" id="AMQN01010538">
    <property type="status" value="NOT_ANNOTATED_CDS"/>
    <property type="molecule type" value="Genomic_DNA"/>
</dbReference>
<accession>R7U3R6</accession>
<dbReference type="InterPro" id="IPR029245">
    <property type="entry name" value="DUF4528"/>
</dbReference>
<dbReference type="PANTHER" id="PTHR34651:SF1">
    <property type="entry name" value="SIMILAR TO ENSANGP00000021391"/>
    <property type="match status" value="1"/>
</dbReference>
<reference evidence="2" key="3">
    <citation type="submission" date="2015-06" db="UniProtKB">
        <authorList>
            <consortium name="EnsemblMetazoa"/>
        </authorList>
    </citation>
    <scope>IDENTIFICATION</scope>
</reference>
<dbReference type="HOGENOM" id="CLU_129379_0_0_1"/>
<evidence type="ECO:0000313" key="3">
    <source>
        <dbReference type="Proteomes" id="UP000014760"/>
    </source>
</evidence>
<dbReference type="EnsemblMetazoa" id="CapteT170635">
    <property type="protein sequence ID" value="CapteP170635"/>
    <property type="gene ID" value="CapteG170635"/>
</dbReference>
<dbReference type="PANTHER" id="PTHR34651">
    <property type="entry name" value="SIMILAR TO ENSANGP00000021391"/>
    <property type="match status" value="1"/>
</dbReference>
<keyword evidence="3" id="KW-1185">Reference proteome</keyword>
<dbReference type="FunCoup" id="R7U3R6">
    <property type="interactions" value="52"/>
</dbReference>
<dbReference type="Pfam" id="PF15031">
    <property type="entry name" value="DUF4528"/>
    <property type="match status" value="1"/>
</dbReference>
<name>R7U3R6_CAPTE</name>
<proteinExistence type="predicted"/>
<dbReference type="EMBL" id="KB308081">
    <property type="protein sequence ID" value="ELT98296.1"/>
    <property type="molecule type" value="Genomic_DNA"/>
</dbReference>
<reference evidence="3" key="1">
    <citation type="submission" date="2012-12" db="EMBL/GenBank/DDBJ databases">
        <authorList>
            <person name="Hellsten U."/>
            <person name="Grimwood J."/>
            <person name="Chapman J.A."/>
            <person name="Shapiro H."/>
            <person name="Aerts A."/>
            <person name="Otillar R.P."/>
            <person name="Terry A.Y."/>
            <person name="Boore J.L."/>
            <person name="Simakov O."/>
            <person name="Marletaz F."/>
            <person name="Cho S.-J."/>
            <person name="Edsinger-Gonzales E."/>
            <person name="Havlak P."/>
            <person name="Kuo D.-H."/>
            <person name="Larsson T."/>
            <person name="Lv J."/>
            <person name="Arendt D."/>
            <person name="Savage R."/>
            <person name="Osoegawa K."/>
            <person name="de Jong P."/>
            <person name="Lindberg D.R."/>
            <person name="Seaver E.C."/>
            <person name="Weisblat D.A."/>
            <person name="Putnam N.H."/>
            <person name="Grigoriev I.V."/>
            <person name="Rokhsar D.S."/>
        </authorList>
    </citation>
    <scope>NUCLEOTIDE SEQUENCE</scope>
    <source>
        <strain evidence="3">I ESC-2004</strain>
    </source>
</reference>
<evidence type="ECO:0000313" key="1">
    <source>
        <dbReference type="EMBL" id="ELT98296.1"/>
    </source>
</evidence>
<gene>
    <name evidence="1" type="ORF">CAPTEDRAFT_170635</name>
</gene>
<organism evidence="1">
    <name type="scientific">Capitella teleta</name>
    <name type="common">Polychaete worm</name>
    <dbReference type="NCBI Taxonomy" id="283909"/>
    <lineage>
        <taxon>Eukaryota</taxon>
        <taxon>Metazoa</taxon>
        <taxon>Spiralia</taxon>
        <taxon>Lophotrochozoa</taxon>
        <taxon>Annelida</taxon>
        <taxon>Polychaeta</taxon>
        <taxon>Sedentaria</taxon>
        <taxon>Scolecida</taxon>
        <taxon>Capitellidae</taxon>
        <taxon>Capitella</taxon>
    </lineage>
</organism>
<dbReference type="AlphaFoldDB" id="R7U3R6"/>
<reference evidence="1 3" key="2">
    <citation type="journal article" date="2013" name="Nature">
        <title>Insights into bilaterian evolution from three spiralian genomes.</title>
        <authorList>
            <person name="Simakov O."/>
            <person name="Marletaz F."/>
            <person name="Cho S.J."/>
            <person name="Edsinger-Gonzales E."/>
            <person name="Havlak P."/>
            <person name="Hellsten U."/>
            <person name="Kuo D.H."/>
            <person name="Larsson T."/>
            <person name="Lv J."/>
            <person name="Arendt D."/>
            <person name="Savage R."/>
            <person name="Osoegawa K."/>
            <person name="de Jong P."/>
            <person name="Grimwood J."/>
            <person name="Chapman J.A."/>
            <person name="Shapiro H."/>
            <person name="Aerts A."/>
            <person name="Otillar R.P."/>
            <person name="Terry A.Y."/>
            <person name="Boore J.L."/>
            <person name="Grigoriev I.V."/>
            <person name="Lindberg D.R."/>
            <person name="Seaver E.C."/>
            <person name="Weisblat D.A."/>
            <person name="Putnam N.H."/>
            <person name="Rokhsar D.S."/>
        </authorList>
    </citation>
    <scope>NUCLEOTIDE SEQUENCE</scope>
    <source>
        <strain evidence="1 3">I ESC-2004</strain>
    </source>
</reference>
<sequence length="146" mass="17077">MLQNILKIIRYLLRRPKRPKGSEVLTCHLRQSGLPHWTSFAVKRSSVENDQYGLSHFNWQVDGKNYQVLRTGCFPFVKYHCSSRPPSDLTFDNNLYTWLKIVNFGIPCFVYGLSLWSLVRVKEEVKTSKGSVTIHFLLLEDRNSRN</sequence>
<protein>
    <submittedName>
        <fullName evidence="1 2">Uncharacterized protein</fullName>
    </submittedName>
</protein>
<dbReference type="OrthoDB" id="9970237at2759"/>
<dbReference type="Proteomes" id="UP000014760">
    <property type="component" value="Unassembled WGS sequence"/>
</dbReference>